<dbReference type="GeneID" id="36844308"/>
<accession>A0A2U7U9P5</accession>
<protein>
    <submittedName>
        <fullName evidence="1">F-box incomplete domain containing protein</fullName>
    </submittedName>
</protein>
<organism evidence="1">
    <name type="scientific">Pandoravirus quercus</name>
    <dbReference type="NCBI Taxonomy" id="2107709"/>
    <lineage>
        <taxon>Viruses</taxon>
        <taxon>Pandoravirus</taxon>
    </lineage>
</organism>
<sequence>MEAKGSDNNDDRTTDVDCTRYMPNEILDMILVGNSTSGDRFLDVRWRWTAARVCKRWRTIIIAARYVRRLQHLPGHSHQARRHVQQGRALCLSIYRHFDMNARQCDIPSPPPLLVHLMAIAANQPDAVEPALRLLYDMRTSSNGDQHMLGSLAHCGPCDRLKDARARGWCIMCRVAARAGALVSFAALWRRLPNGHTKVMLDEAVIGDCPGIVSHILVCTVPTWTMIHDLWSAVGYHGAAKVAMMLLDMEPGRVFEVEIHDGTRVHRSWKSARECSPWLAHAIRMNRTHMVAVCRDCNEARHLLEAAIAQGAPVLCDAVASTQGRAPNGIRAQRGAFH</sequence>
<name>A0A2U7U9P5_9VIRU</name>
<dbReference type="Proteomes" id="UP000248852">
    <property type="component" value="Segment"/>
</dbReference>
<dbReference type="InterPro" id="IPR036047">
    <property type="entry name" value="F-box-like_dom_sf"/>
</dbReference>
<dbReference type="RefSeq" id="YP_009483436.1">
    <property type="nucleotide sequence ID" value="NC_037667.1"/>
</dbReference>
<dbReference type="EMBL" id="MG011689">
    <property type="protein sequence ID" value="AVK75167.1"/>
    <property type="molecule type" value="Genomic_DNA"/>
</dbReference>
<gene>
    <name evidence="1" type="ORF">pqer_cds_745</name>
</gene>
<reference evidence="1" key="1">
    <citation type="journal article" date="2018" name="Nat. Commun.">
        <title>Diversity and evolution of the emerging Pandoraviridae family.</title>
        <authorList>
            <person name="Legendre M."/>
            <person name="Fabre E."/>
            <person name="Poirot O."/>
            <person name="Jeudy S."/>
            <person name="Lartigue A."/>
            <person name="Alempic J.M."/>
            <person name="Beucher L."/>
            <person name="Philippe N."/>
            <person name="Bertaux L."/>
            <person name="Christo-Foroux E."/>
            <person name="Labadie K."/>
            <person name="Coute Y."/>
            <person name="Abergel C."/>
            <person name="Claverie J.M."/>
        </authorList>
    </citation>
    <scope>NUCLEOTIDE SEQUENCE [LARGE SCALE GENOMIC DNA]</scope>
    <source>
        <strain evidence="1">Quercus</strain>
    </source>
</reference>
<evidence type="ECO:0000313" key="1">
    <source>
        <dbReference type="EMBL" id="AVK75167.1"/>
    </source>
</evidence>
<proteinExistence type="predicted"/>
<dbReference type="SUPFAM" id="SSF81383">
    <property type="entry name" value="F-box domain"/>
    <property type="match status" value="1"/>
</dbReference>
<dbReference type="KEGG" id="vg:36844308"/>